<protein>
    <submittedName>
        <fullName evidence="2">Uncharacterized protein</fullName>
    </submittedName>
</protein>
<feature type="region of interest" description="Disordered" evidence="1">
    <location>
        <begin position="192"/>
        <end position="270"/>
    </location>
</feature>
<organism evidence="2 3">
    <name type="scientific">Cymbomonas tetramitiformis</name>
    <dbReference type="NCBI Taxonomy" id="36881"/>
    <lineage>
        <taxon>Eukaryota</taxon>
        <taxon>Viridiplantae</taxon>
        <taxon>Chlorophyta</taxon>
        <taxon>Pyramimonadophyceae</taxon>
        <taxon>Pyramimonadales</taxon>
        <taxon>Pyramimonadaceae</taxon>
        <taxon>Cymbomonas</taxon>
    </lineage>
</organism>
<keyword evidence="3" id="KW-1185">Reference proteome</keyword>
<reference evidence="2 3" key="1">
    <citation type="journal article" date="2015" name="Genome Biol. Evol.">
        <title>Comparative Genomics of a Bacterivorous Green Alga Reveals Evolutionary Causalities and Consequences of Phago-Mixotrophic Mode of Nutrition.</title>
        <authorList>
            <person name="Burns J.A."/>
            <person name="Paasch A."/>
            <person name="Narechania A."/>
            <person name="Kim E."/>
        </authorList>
    </citation>
    <scope>NUCLEOTIDE SEQUENCE [LARGE SCALE GENOMIC DNA]</scope>
    <source>
        <strain evidence="2 3">PLY_AMNH</strain>
    </source>
</reference>
<feature type="compositionally biased region" description="Basic and acidic residues" evidence="1">
    <location>
        <begin position="192"/>
        <end position="205"/>
    </location>
</feature>
<evidence type="ECO:0000313" key="2">
    <source>
        <dbReference type="EMBL" id="KAK3275963.1"/>
    </source>
</evidence>
<comment type="caution">
    <text evidence="2">The sequence shown here is derived from an EMBL/GenBank/DDBJ whole genome shotgun (WGS) entry which is preliminary data.</text>
</comment>
<feature type="compositionally biased region" description="Basic and acidic residues" evidence="1">
    <location>
        <begin position="1"/>
        <end position="10"/>
    </location>
</feature>
<feature type="non-terminal residue" evidence="2">
    <location>
        <position position="1"/>
    </location>
</feature>
<dbReference type="EMBL" id="LGRX02006866">
    <property type="protein sequence ID" value="KAK3275963.1"/>
    <property type="molecule type" value="Genomic_DNA"/>
</dbReference>
<feature type="region of interest" description="Disordered" evidence="1">
    <location>
        <begin position="1"/>
        <end position="68"/>
    </location>
</feature>
<feature type="compositionally biased region" description="Acidic residues" evidence="1">
    <location>
        <begin position="11"/>
        <end position="63"/>
    </location>
</feature>
<accession>A0AAE0GDK2</accession>
<proteinExistence type="predicted"/>
<evidence type="ECO:0000313" key="3">
    <source>
        <dbReference type="Proteomes" id="UP001190700"/>
    </source>
</evidence>
<feature type="compositionally biased region" description="Polar residues" evidence="1">
    <location>
        <begin position="253"/>
        <end position="270"/>
    </location>
</feature>
<name>A0AAE0GDK2_9CHLO</name>
<gene>
    <name evidence="2" type="ORF">CYMTET_15937</name>
</gene>
<evidence type="ECO:0000256" key="1">
    <source>
        <dbReference type="SAM" id="MobiDB-lite"/>
    </source>
</evidence>
<dbReference type="Proteomes" id="UP001190700">
    <property type="component" value="Unassembled WGS sequence"/>
</dbReference>
<sequence>EKQAKEKARQEEEEEEEEEEDEAEEKGEREDEEVEAEEEENAEDEEVEAEEEEVAEMEVEDNQEPQLLFLPGVPAETTPAYSVRQGLINAMDEAETPQELNAMLDVVEAKAADIEAKTKDVDAAPAAGSKDTIITAFRQGIEEAMDAADTAEELDGMLKEVKAKADAAAAAGSKDSLPKGDNPTQTIVLEAHAETQRRTQRRQTDEAAALEAALKSPQINQTEDTTKKRTRSASSMKPAGAGRAKRISIKNGAGTNSVQGQLNFGDTKQQ</sequence>
<dbReference type="AlphaFoldDB" id="A0AAE0GDK2"/>